<evidence type="ECO:0000313" key="1">
    <source>
        <dbReference type="EMBL" id="KAK6803234.1"/>
    </source>
</evidence>
<sequence>MVLTDMLTEFGKAWQYCPRVVLRRFSKILEDEFGFGMLLISLVHNLKFQDVIELISIYTYISPGMEKKHGPQLIGPLTALQQQ</sequence>
<gene>
    <name evidence="1" type="ORF">RDI58_001018</name>
</gene>
<protein>
    <submittedName>
        <fullName evidence="1">Uncharacterized protein</fullName>
    </submittedName>
</protein>
<reference evidence="1 2" key="1">
    <citation type="submission" date="2024-02" db="EMBL/GenBank/DDBJ databases">
        <title>de novo genome assembly of Solanum bulbocastanum strain 11H21.</title>
        <authorList>
            <person name="Hosaka A.J."/>
        </authorList>
    </citation>
    <scope>NUCLEOTIDE SEQUENCE [LARGE SCALE GENOMIC DNA]</scope>
    <source>
        <tissue evidence="1">Young leaves</tissue>
    </source>
</reference>
<name>A0AAN8YPP5_SOLBU</name>
<accession>A0AAN8YPP5</accession>
<dbReference type="AlphaFoldDB" id="A0AAN8YPP5"/>
<keyword evidence="2" id="KW-1185">Reference proteome</keyword>
<organism evidence="1 2">
    <name type="scientific">Solanum bulbocastanum</name>
    <name type="common">Wild potato</name>
    <dbReference type="NCBI Taxonomy" id="147425"/>
    <lineage>
        <taxon>Eukaryota</taxon>
        <taxon>Viridiplantae</taxon>
        <taxon>Streptophyta</taxon>
        <taxon>Embryophyta</taxon>
        <taxon>Tracheophyta</taxon>
        <taxon>Spermatophyta</taxon>
        <taxon>Magnoliopsida</taxon>
        <taxon>eudicotyledons</taxon>
        <taxon>Gunneridae</taxon>
        <taxon>Pentapetalae</taxon>
        <taxon>asterids</taxon>
        <taxon>lamiids</taxon>
        <taxon>Solanales</taxon>
        <taxon>Solanaceae</taxon>
        <taxon>Solanoideae</taxon>
        <taxon>Solaneae</taxon>
        <taxon>Solanum</taxon>
    </lineage>
</organism>
<dbReference type="PANTHER" id="PTHR43383:SF2">
    <property type="entry name" value="AMIDOHYDROLASE 2 FAMILY PROTEIN"/>
    <property type="match status" value="1"/>
</dbReference>
<dbReference type="EMBL" id="JBANQN010000001">
    <property type="protein sequence ID" value="KAK6803234.1"/>
    <property type="molecule type" value="Genomic_DNA"/>
</dbReference>
<comment type="caution">
    <text evidence="1">The sequence shown here is derived from an EMBL/GenBank/DDBJ whole genome shotgun (WGS) entry which is preliminary data.</text>
</comment>
<proteinExistence type="predicted"/>
<dbReference type="PANTHER" id="PTHR43383">
    <property type="entry name" value="NODULIN 6"/>
    <property type="match status" value="1"/>
</dbReference>
<dbReference type="Proteomes" id="UP001371456">
    <property type="component" value="Unassembled WGS sequence"/>
</dbReference>
<evidence type="ECO:0000313" key="2">
    <source>
        <dbReference type="Proteomes" id="UP001371456"/>
    </source>
</evidence>